<name>A0A0T8TLL4_9STRE</name>
<dbReference type="PROSITE" id="PS51186">
    <property type="entry name" value="GNAT"/>
    <property type="match status" value="1"/>
</dbReference>
<keyword evidence="1 3" id="KW-0808">Transferase</keyword>
<dbReference type="InterPro" id="IPR000182">
    <property type="entry name" value="GNAT_dom"/>
</dbReference>
<sequence>MKITDANNENIDYIEEMLLEHNKKCLPSCQDEDYKQIAFIVENNQEIVGGIVAYSVIWKILYIDTLWVKNTYRRQGIATALLNNVLESAKNYGCSIVHLSTFDFQGLDFYLSQGFEVFGILNDSPDGHKEYFLSKRIEK</sequence>
<keyword evidence="2" id="KW-0012">Acyltransferase</keyword>
<evidence type="ECO:0000256" key="1">
    <source>
        <dbReference type="ARBA" id="ARBA00022679"/>
    </source>
</evidence>
<dbReference type="InterPro" id="IPR016181">
    <property type="entry name" value="Acyl_CoA_acyltransferase"/>
</dbReference>
<dbReference type="SUPFAM" id="SSF55729">
    <property type="entry name" value="Acyl-CoA N-acyltransferases (Nat)"/>
    <property type="match status" value="1"/>
</dbReference>
<dbReference type="RefSeq" id="WP_049493769.1">
    <property type="nucleotide sequence ID" value="NZ_CFGT01000013.1"/>
</dbReference>
<proteinExistence type="predicted"/>
<dbReference type="EMBL" id="CFGT01000013">
    <property type="protein sequence ID" value="CEY62593.1"/>
    <property type="molecule type" value="Genomic_DNA"/>
</dbReference>
<dbReference type="InterPro" id="IPR051556">
    <property type="entry name" value="N-term/lysine_N-AcTrnsfr"/>
</dbReference>
<dbReference type="CDD" id="cd04301">
    <property type="entry name" value="NAT_SF"/>
    <property type="match status" value="1"/>
</dbReference>
<organism evidence="3 4">
    <name type="scientific">Streptococcus pseudopneumoniae</name>
    <dbReference type="NCBI Taxonomy" id="257758"/>
    <lineage>
        <taxon>Bacteria</taxon>
        <taxon>Bacillati</taxon>
        <taxon>Bacillota</taxon>
        <taxon>Bacilli</taxon>
        <taxon>Lactobacillales</taxon>
        <taxon>Streptococcaceae</taxon>
        <taxon>Streptococcus</taxon>
    </lineage>
</organism>
<evidence type="ECO:0000256" key="2">
    <source>
        <dbReference type="ARBA" id="ARBA00023315"/>
    </source>
</evidence>
<dbReference type="Gene3D" id="3.40.630.30">
    <property type="match status" value="1"/>
</dbReference>
<dbReference type="AlphaFoldDB" id="A0A0T8TLL4"/>
<evidence type="ECO:0000313" key="4">
    <source>
        <dbReference type="Proteomes" id="UP000048179"/>
    </source>
</evidence>
<dbReference type="PANTHER" id="PTHR42919:SF8">
    <property type="entry name" value="N-ALPHA-ACETYLTRANSFERASE 50"/>
    <property type="match status" value="1"/>
</dbReference>
<dbReference type="GO" id="GO:0016747">
    <property type="term" value="F:acyltransferase activity, transferring groups other than amino-acyl groups"/>
    <property type="evidence" value="ECO:0007669"/>
    <property type="project" value="InterPro"/>
</dbReference>
<dbReference type="PANTHER" id="PTHR42919">
    <property type="entry name" value="N-ALPHA-ACETYLTRANSFERASE"/>
    <property type="match status" value="1"/>
</dbReference>
<dbReference type="Proteomes" id="UP000048179">
    <property type="component" value="Unassembled WGS sequence"/>
</dbReference>
<gene>
    <name evidence="3" type="ORF">ERS020247_01360</name>
</gene>
<accession>A0A0T8TLL4</accession>
<evidence type="ECO:0000313" key="3">
    <source>
        <dbReference type="EMBL" id="CEY62593.1"/>
    </source>
</evidence>
<reference evidence="3 4" key="1">
    <citation type="submission" date="2015-03" db="EMBL/GenBank/DDBJ databases">
        <authorList>
            <consortium name="Pathogen Informatics"/>
        </authorList>
    </citation>
    <scope>NUCLEOTIDE SEQUENCE [LARGE SCALE GENOMIC DNA]</scope>
    <source>
        <strain evidence="3 4">SMRU737</strain>
    </source>
</reference>
<protein>
    <submittedName>
        <fullName evidence="3">Histone acetyltransferase HPA2</fullName>
    </submittedName>
</protein>
<dbReference type="Pfam" id="PF00583">
    <property type="entry name" value="Acetyltransf_1"/>
    <property type="match status" value="1"/>
</dbReference>